<feature type="repeat" description="ANK" evidence="8">
    <location>
        <begin position="199"/>
        <end position="231"/>
    </location>
</feature>
<keyword evidence="6" id="KW-0325">Glycoprotein</keyword>
<dbReference type="InterPro" id="IPR002110">
    <property type="entry name" value="Ankyrin_rpt"/>
</dbReference>
<dbReference type="InterPro" id="IPR052076">
    <property type="entry name" value="TRP_cation_channel"/>
</dbReference>
<evidence type="ECO:0000256" key="1">
    <source>
        <dbReference type="ARBA" id="ARBA00022448"/>
    </source>
</evidence>
<dbReference type="PANTHER" id="PTHR47143:SF1">
    <property type="entry name" value="ION_TRANS DOMAIN-CONTAINING PROTEIN"/>
    <property type="match status" value="1"/>
</dbReference>
<keyword evidence="4 8" id="KW-0040">ANK repeat</keyword>
<comment type="caution">
    <text evidence="11">The sequence shown here is derived from an EMBL/GenBank/DDBJ whole genome shotgun (WGS) entry which is preliminary data.</text>
</comment>
<accession>A0A834HPX3</accession>
<dbReference type="PROSITE" id="PS50088">
    <property type="entry name" value="ANK_REPEAT"/>
    <property type="match status" value="6"/>
</dbReference>
<organism evidence="11 12">
    <name type="scientific">Rhynchophorus ferrugineus</name>
    <name type="common">Red palm weevil</name>
    <name type="synonym">Curculio ferrugineus</name>
    <dbReference type="NCBI Taxonomy" id="354439"/>
    <lineage>
        <taxon>Eukaryota</taxon>
        <taxon>Metazoa</taxon>
        <taxon>Ecdysozoa</taxon>
        <taxon>Arthropoda</taxon>
        <taxon>Hexapoda</taxon>
        <taxon>Insecta</taxon>
        <taxon>Pterygota</taxon>
        <taxon>Neoptera</taxon>
        <taxon>Endopterygota</taxon>
        <taxon>Coleoptera</taxon>
        <taxon>Polyphaga</taxon>
        <taxon>Cucujiformia</taxon>
        <taxon>Curculionidae</taxon>
        <taxon>Dryophthorinae</taxon>
        <taxon>Rhynchophorus</taxon>
    </lineage>
</organism>
<dbReference type="PANTHER" id="PTHR47143">
    <property type="entry name" value="TRANSIENT RECEPTOR POTENTIAL CATION CHANNEL PROTEIN PAINLESS"/>
    <property type="match status" value="1"/>
</dbReference>
<feature type="transmembrane region" description="Helical" evidence="10">
    <location>
        <begin position="723"/>
        <end position="742"/>
    </location>
</feature>
<gene>
    <name evidence="11" type="ORF">GWI33_021434</name>
</gene>
<keyword evidence="9" id="KW-0175">Coiled coil</keyword>
<dbReference type="InterPro" id="IPR036770">
    <property type="entry name" value="Ankyrin_rpt-contain_sf"/>
</dbReference>
<keyword evidence="10" id="KW-0472">Membrane</keyword>
<dbReference type="Proteomes" id="UP000625711">
    <property type="component" value="Unassembled WGS sequence"/>
</dbReference>
<evidence type="ECO:0000313" key="11">
    <source>
        <dbReference type="EMBL" id="KAF7265129.1"/>
    </source>
</evidence>
<dbReference type="PROSITE" id="PS50297">
    <property type="entry name" value="ANK_REP_REGION"/>
    <property type="match status" value="5"/>
</dbReference>
<evidence type="ECO:0000256" key="6">
    <source>
        <dbReference type="ARBA" id="ARBA00023180"/>
    </source>
</evidence>
<dbReference type="AlphaFoldDB" id="A0A834HPX3"/>
<dbReference type="SMART" id="SM00248">
    <property type="entry name" value="ANK"/>
    <property type="match status" value="8"/>
</dbReference>
<evidence type="ECO:0000256" key="5">
    <source>
        <dbReference type="ARBA" id="ARBA00023065"/>
    </source>
</evidence>
<feature type="repeat" description="ANK" evidence="8">
    <location>
        <begin position="304"/>
        <end position="336"/>
    </location>
</feature>
<feature type="transmembrane region" description="Helical" evidence="10">
    <location>
        <begin position="697"/>
        <end position="717"/>
    </location>
</feature>
<keyword evidence="2" id="KW-0716">Sensory transduction</keyword>
<evidence type="ECO:0000313" key="12">
    <source>
        <dbReference type="Proteomes" id="UP000625711"/>
    </source>
</evidence>
<feature type="repeat" description="ANK" evidence="8">
    <location>
        <begin position="337"/>
        <end position="361"/>
    </location>
</feature>
<name>A0A834HPX3_RHYFE</name>
<feature type="repeat" description="ANK" evidence="8">
    <location>
        <begin position="371"/>
        <end position="407"/>
    </location>
</feature>
<dbReference type="GO" id="GO:1902495">
    <property type="term" value="C:transmembrane transporter complex"/>
    <property type="evidence" value="ECO:0007669"/>
    <property type="project" value="TreeGrafter"/>
</dbReference>
<dbReference type="EMBL" id="JAACXV010014722">
    <property type="protein sequence ID" value="KAF7265129.1"/>
    <property type="molecule type" value="Genomic_DNA"/>
</dbReference>
<evidence type="ECO:0000256" key="4">
    <source>
        <dbReference type="ARBA" id="ARBA00023043"/>
    </source>
</evidence>
<evidence type="ECO:0008006" key="13">
    <source>
        <dbReference type="Google" id="ProtNLM"/>
    </source>
</evidence>
<feature type="transmembrane region" description="Helical" evidence="10">
    <location>
        <begin position="660"/>
        <end position="685"/>
    </location>
</feature>
<feature type="transmembrane region" description="Helical" evidence="10">
    <location>
        <begin position="597"/>
        <end position="619"/>
    </location>
</feature>
<feature type="repeat" description="ANK" evidence="8">
    <location>
        <begin position="408"/>
        <end position="440"/>
    </location>
</feature>
<keyword evidence="1" id="KW-0813">Transport</keyword>
<feature type="coiled-coil region" evidence="9">
    <location>
        <begin position="906"/>
        <end position="933"/>
    </location>
</feature>
<reference evidence="11" key="1">
    <citation type="submission" date="2020-08" db="EMBL/GenBank/DDBJ databases">
        <title>Genome sequencing and assembly of the red palm weevil Rhynchophorus ferrugineus.</title>
        <authorList>
            <person name="Dias G.B."/>
            <person name="Bergman C.M."/>
            <person name="Manee M."/>
        </authorList>
    </citation>
    <scope>NUCLEOTIDE SEQUENCE</scope>
    <source>
        <strain evidence="11">AA-2017</strain>
        <tissue evidence="11">Whole larva</tissue>
    </source>
</reference>
<dbReference type="GO" id="GO:0034220">
    <property type="term" value="P:monoatomic ion transmembrane transport"/>
    <property type="evidence" value="ECO:0007669"/>
    <property type="project" value="UniProtKB-KW"/>
</dbReference>
<keyword evidence="7" id="KW-0407">Ion channel</keyword>
<evidence type="ECO:0000256" key="2">
    <source>
        <dbReference type="ARBA" id="ARBA00022606"/>
    </source>
</evidence>
<feature type="repeat" description="ANK" evidence="8">
    <location>
        <begin position="236"/>
        <end position="268"/>
    </location>
</feature>
<dbReference type="Gene3D" id="1.25.40.20">
    <property type="entry name" value="Ankyrin repeat-containing domain"/>
    <property type="match status" value="3"/>
</dbReference>
<protein>
    <recommendedName>
        <fullName evidence="13">Transient receptor potential channel pyrexia</fullName>
    </recommendedName>
</protein>
<keyword evidence="10" id="KW-0812">Transmembrane</keyword>
<evidence type="ECO:0000256" key="9">
    <source>
        <dbReference type="SAM" id="Coils"/>
    </source>
</evidence>
<feature type="transmembrane region" description="Helical" evidence="10">
    <location>
        <begin position="535"/>
        <end position="555"/>
    </location>
</feature>
<dbReference type="OrthoDB" id="7464126at2759"/>
<dbReference type="Pfam" id="PF13857">
    <property type="entry name" value="Ank_5"/>
    <property type="match status" value="1"/>
</dbReference>
<evidence type="ECO:0000256" key="8">
    <source>
        <dbReference type="PROSITE-ProRule" id="PRU00023"/>
    </source>
</evidence>
<sequence>MNMDNFTPTKTKSRFRTLKKQISTLSASLTNAWWRSNDQPNVVLKDFRLSKDLEFTLQGCGSSPSTEYIFDLYDSFSTINSQPNLPLHYDIIKANLCELMKLSSGELLEGIQWHCITKDNIADKFKDTSNGQLNVLFLYSAFIRRWDLLEGFLKLGAYLNYYETNYGLSALHLAAFSGCKEGVDYLLSQRECDPNAFYKCYTPLHCAAFGNSIETSSMLLDRGANIHALTNDLQNSNETVLHCAIRANAVNCIKLLCEKGANVVQPDSLGKTSIHLASEMGCADCLKILIKEADPFLNLLTKEKHQTALHLAAENEHADCISILLDHGACVNVYDNKGQTPLHLAALVHDPHGVKLLLKIGEADPTSLDNEQRTPLHFAVSKSNRPINYDIVKMLLIYGAEVNAKDQNGCTPLHLAILNEATDCVDVLILSGADITAKCAGHTAFGMIYRKTPMCIDTLRKKLDESVTFSHHNSSKEVEVRLDFTPILQHCYPKEVMFLQVLVEEGQKELLLHPLCSAFLFLKWNKIKKYFIMRAIFYLIFVLLLSSYILTGLAYDCYNYTQNTTITTLNTTKKLCLSNSFLANVIVRHPSIVEVQWYVLVLFAIVIFLRKIWGIMGYSSLKQYLTRIENFFEWGVISSVFLISFVYTGRTYEWQNHVSAFAVLLAWTNLMYTLGQLPLFGPYVCMYISVQSEFAKVFSIFCSLLIGFTISFCILFPESPNFSNFFTGFITVLVMAIGELNLDLLISANEGGDPYELKGSTQFIYTLFVLCVAIILLNLLLGIAVHDIHGLKKTAKLNKLVRQTKLIAHIEHALSNSFFERKIVLDVLLWAASVSSKPCGVLYVKPLNPRETRLPKDTLQAVYDVAKRQKKKNKNYFAHSSKRKSNDNFSKALKAYNDDYSVEDELDKIKCDIKNLSQNVTDMKSLLENNERLMKEMLNRLSCMSVSK</sequence>
<keyword evidence="12" id="KW-1185">Reference proteome</keyword>
<evidence type="ECO:0000256" key="3">
    <source>
        <dbReference type="ARBA" id="ARBA00022737"/>
    </source>
</evidence>
<keyword evidence="10" id="KW-1133">Transmembrane helix</keyword>
<evidence type="ECO:0000256" key="7">
    <source>
        <dbReference type="ARBA" id="ARBA00023303"/>
    </source>
</evidence>
<feature type="transmembrane region" description="Helical" evidence="10">
    <location>
        <begin position="763"/>
        <end position="785"/>
    </location>
</feature>
<keyword evidence="3" id="KW-0677">Repeat</keyword>
<dbReference type="PRINTS" id="PR01415">
    <property type="entry name" value="ANKYRIN"/>
</dbReference>
<proteinExistence type="predicted"/>
<evidence type="ECO:0000256" key="10">
    <source>
        <dbReference type="SAM" id="Phobius"/>
    </source>
</evidence>
<feature type="transmembrane region" description="Helical" evidence="10">
    <location>
        <begin position="631"/>
        <end position="648"/>
    </location>
</feature>
<dbReference type="Pfam" id="PF12796">
    <property type="entry name" value="Ank_2"/>
    <property type="match status" value="3"/>
</dbReference>
<dbReference type="GO" id="GO:0022857">
    <property type="term" value="F:transmembrane transporter activity"/>
    <property type="evidence" value="ECO:0007669"/>
    <property type="project" value="TreeGrafter"/>
</dbReference>
<keyword evidence="5" id="KW-0406">Ion transport</keyword>
<dbReference type="SUPFAM" id="SSF48403">
    <property type="entry name" value="Ankyrin repeat"/>
    <property type="match status" value="1"/>
</dbReference>